<keyword evidence="1" id="KW-0472">Membrane</keyword>
<gene>
    <name evidence="2" type="ordered locus">Mycch_4473</name>
</gene>
<organism evidence="2 3">
    <name type="scientific">Mycolicibacterium chubuense (strain NBB4)</name>
    <name type="common">Mycobacterium chubuense</name>
    <dbReference type="NCBI Taxonomy" id="710421"/>
    <lineage>
        <taxon>Bacteria</taxon>
        <taxon>Bacillati</taxon>
        <taxon>Actinomycetota</taxon>
        <taxon>Actinomycetes</taxon>
        <taxon>Mycobacteriales</taxon>
        <taxon>Mycobacteriaceae</taxon>
        <taxon>Mycolicibacterium</taxon>
    </lineage>
</organism>
<proteinExistence type="predicted"/>
<feature type="transmembrane region" description="Helical" evidence="1">
    <location>
        <begin position="12"/>
        <end position="40"/>
    </location>
</feature>
<evidence type="ECO:0000256" key="1">
    <source>
        <dbReference type="SAM" id="Phobius"/>
    </source>
</evidence>
<dbReference type="eggNOG" id="ENOG5031QDM">
    <property type="taxonomic scope" value="Bacteria"/>
</dbReference>
<evidence type="ECO:0000313" key="3">
    <source>
        <dbReference type="Proteomes" id="UP000006057"/>
    </source>
</evidence>
<name>I4BPH1_MYCCN</name>
<reference evidence="2 3" key="1">
    <citation type="submission" date="2012-06" db="EMBL/GenBank/DDBJ databases">
        <title>Complete sequence of chromosome of Mycobacterium chubuense NBB4.</title>
        <authorList>
            <consortium name="US DOE Joint Genome Institute"/>
            <person name="Lucas S."/>
            <person name="Han J."/>
            <person name="Lapidus A."/>
            <person name="Cheng J.-F."/>
            <person name="Goodwin L."/>
            <person name="Pitluck S."/>
            <person name="Peters L."/>
            <person name="Mikhailova N."/>
            <person name="Teshima H."/>
            <person name="Detter J.C."/>
            <person name="Han C."/>
            <person name="Tapia R."/>
            <person name="Land M."/>
            <person name="Hauser L."/>
            <person name="Kyrpides N."/>
            <person name="Ivanova N."/>
            <person name="Pagani I."/>
            <person name="Mattes T."/>
            <person name="Holmes A."/>
            <person name="Rutledge P."/>
            <person name="Paulsen I."/>
            <person name="Coleman N."/>
            <person name="Woyke T."/>
        </authorList>
    </citation>
    <scope>NUCLEOTIDE SEQUENCE [LARGE SCALE GENOMIC DNA]</scope>
    <source>
        <strain evidence="2 3">NBB4</strain>
    </source>
</reference>
<dbReference type="EMBL" id="CP003053">
    <property type="protein sequence ID" value="AFM19178.1"/>
    <property type="molecule type" value="Genomic_DNA"/>
</dbReference>
<accession>I4BPH1</accession>
<evidence type="ECO:0000313" key="2">
    <source>
        <dbReference type="EMBL" id="AFM19178.1"/>
    </source>
</evidence>
<protein>
    <submittedName>
        <fullName evidence="2">Uncharacterized protein</fullName>
    </submittedName>
</protein>
<dbReference type="HOGENOM" id="CLU_210415_0_0_11"/>
<dbReference type="AlphaFoldDB" id="I4BPH1"/>
<dbReference type="PATRIC" id="fig|710421.3.peg.4463"/>
<dbReference type="STRING" id="710421.Mycch_4473"/>
<dbReference type="KEGG" id="mcb:Mycch_4473"/>
<keyword evidence="1" id="KW-0812">Transmembrane</keyword>
<keyword evidence="3" id="KW-1185">Reference proteome</keyword>
<sequence length="47" mass="5379">MPAERRLLPAVRLAVVVLFYEILLVAAVVVITWFALYALYRLITDES</sequence>
<dbReference type="Proteomes" id="UP000006057">
    <property type="component" value="Chromosome"/>
</dbReference>
<keyword evidence="1" id="KW-1133">Transmembrane helix</keyword>